<comment type="caution">
    <text evidence="1">The sequence shown here is derived from an EMBL/GenBank/DDBJ whole genome shotgun (WGS) entry which is preliminary data.</text>
</comment>
<name>A0ABR7SR55_9ACTN</name>
<dbReference type="Proteomes" id="UP000642284">
    <property type="component" value="Unassembled WGS sequence"/>
</dbReference>
<protein>
    <recommendedName>
        <fullName evidence="3">DNA methylase adenine-specific domain-containing protein</fullName>
    </recommendedName>
</protein>
<organism evidence="1 2">
    <name type="scientific">Streptomyces polyasparticus</name>
    <dbReference type="NCBI Taxonomy" id="2767826"/>
    <lineage>
        <taxon>Bacteria</taxon>
        <taxon>Bacillati</taxon>
        <taxon>Actinomycetota</taxon>
        <taxon>Actinomycetes</taxon>
        <taxon>Kitasatosporales</taxon>
        <taxon>Streptomycetaceae</taxon>
        <taxon>Streptomyces</taxon>
    </lineage>
</organism>
<gene>
    <name evidence="1" type="ORF">H9Y04_36205</name>
</gene>
<keyword evidence="2" id="KW-1185">Reference proteome</keyword>
<reference evidence="1 2" key="1">
    <citation type="submission" date="2020-08" db="EMBL/GenBank/DDBJ databases">
        <title>Genemic of Streptomyces polyaspartic.</title>
        <authorList>
            <person name="Liu W."/>
        </authorList>
    </citation>
    <scope>NUCLEOTIDE SEQUENCE [LARGE SCALE GENOMIC DNA]</scope>
    <source>
        <strain evidence="1 2">TRM66268-LWL</strain>
    </source>
</reference>
<dbReference type="EMBL" id="JACTVJ010000023">
    <property type="protein sequence ID" value="MBC9717990.1"/>
    <property type="molecule type" value="Genomic_DNA"/>
</dbReference>
<dbReference type="InterPro" id="IPR029063">
    <property type="entry name" value="SAM-dependent_MTases_sf"/>
</dbReference>
<evidence type="ECO:0000313" key="2">
    <source>
        <dbReference type="Proteomes" id="UP000642284"/>
    </source>
</evidence>
<dbReference type="RefSeq" id="WP_187818434.1">
    <property type="nucleotide sequence ID" value="NZ_JACTVJ010000023.1"/>
</dbReference>
<sequence length="713" mass="77919">MTSTREAAGPTLPEGSSWRISYSEIGALAQVQRPVVTTWARRHGDFPKPVAYAGASPLFDGADVADWLLTTGRGNADARQIQAELVLYTLSALRQQMPARLVVDAVTALICLRHQLDTAVAALPWGTLMAQAEEIDTEDRFLLQELRSIPDADRQGPMLATLADQLTEAAYSPAEAVEWVMGARRRLGCDDLTAGEPMPLVTTALARLSGIADEEEGEEGLVVAVPYSRSGDLLLALQSQSDPETRPFYLSADPVRDLARLARRRMLVRGVYEIEMELADGETLDTDEWGYPRIVVCVLPYEAAEARTPLGVLQQIQNLTRVLEYGCVAIVLGPADALVGPLPPRGEADRLRRSFLTNHLLKAVVSMPEGVFPSRPAHRTAIWVLSRTPKAQRTGLVMLADLAAQPLTESVLNALVEDVEIFRAGGWRSDGRHDPRHGVILNATALSESPGVAFRPQHRPHASRFTRDVIERPARISDLELRLQQLVDATLSELSAAEAIRTHAVLRSDDRPARRTTVVRLIKERRLRRLPGHRIAAEHLSVPGGHYTVLTPEEIVGSAPVGGRRMDRAVVHTMYEHAEFTEPGDVVVTATPSFGAYVDDEGLSVVAFPARVLRVRSDAENPIRPRVLAAVLRAAAAEHERVPGAVRASRRIEELLIPDLSDSEAQRYEALLVDIARRTALLRQQAAALDDLAAMTADGLIDGTLTITDPTLS</sequence>
<evidence type="ECO:0008006" key="3">
    <source>
        <dbReference type="Google" id="ProtNLM"/>
    </source>
</evidence>
<dbReference type="SUPFAM" id="SSF53335">
    <property type="entry name" value="S-adenosyl-L-methionine-dependent methyltransferases"/>
    <property type="match status" value="1"/>
</dbReference>
<dbReference type="Gene3D" id="3.40.50.150">
    <property type="entry name" value="Vaccinia Virus protein VP39"/>
    <property type="match status" value="1"/>
</dbReference>
<proteinExistence type="predicted"/>
<evidence type="ECO:0000313" key="1">
    <source>
        <dbReference type="EMBL" id="MBC9717990.1"/>
    </source>
</evidence>
<accession>A0ABR7SR55</accession>